<proteinExistence type="predicted"/>
<accession>A0ABZ3IU33</accession>
<feature type="signal peptide" evidence="1">
    <location>
        <begin position="1"/>
        <end position="23"/>
    </location>
</feature>
<evidence type="ECO:0000313" key="2">
    <source>
        <dbReference type="EMBL" id="XFO68928.1"/>
    </source>
</evidence>
<dbReference type="Proteomes" id="UP000216752">
    <property type="component" value="Chromosome"/>
</dbReference>
<protein>
    <submittedName>
        <fullName evidence="2">Uncharacterized protein</fullName>
    </submittedName>
</protein>
<name>A0ABZ3IU33_9FIRM</name>
<feature type="chain" id="PRO_5046253093" evidence="1">
    <location>
        <begin position="24"/>
        <end position="135"/>
    </location>
</feature>
<reference evidence="2" key="1">
    <citation type="submission" date="2024-05" db="EMBL/GenBank/DDBJ databases">
        <title>Isolation and characterization of Sporomusa carbonis sp. nov., a carboxydotrophic hydrogenogen in the genus of Sporomusa isolated from a charcoal burning pile.</title>
        <authorList>
            <person name="Boeer T."/>
            <person name="Rosenbaum F."/>
            <person name="Eysell L."/>
            <person name="Mueller V."/>
            <person name="Daniel R."/>
            <person name="Poehlein A."/>
        </authorList>
    </citation>
    <scope>NUCLEOTIDE SEQUENCE [LARGE SCALE GENOMIC DNA]</scope>
    <source>
        <strain evidence="2">DSM 10669</strain>
    </source>
</reference>
<evidence type="ECO:0000256" key="1">
    <source>
        <dbReference type="SAM" id="SignalP"/>
    </source>
</evidence>
<organism evidence="2 3">
    <name type="scientific">Sporomusa silvacetica DSM 10669</name>
    <dbReference type="NCBI Taxonomy" id="1123289"/>
    <lineage>
        <taxon>Bacteria</taxon>
        <taxon>Bacillati</taxon>
        <taxon>Bacillota</taxon>
        <taxon>Negativicutes</taxon>
        <taxon>Selenomonadales</taxon>
        <taxon>Sporomusaceae</taxon>
        <taxon>Sporomusa</taxon>
    </lineage>
</organism>
<gene>
    <name evidence="2" type="ORF">SPSIL_051560</name>
</gene>
<keyword evidence="1" id="KW-0732">Signal</keyword>
<sequence>MKKVVLLTIVFMLVLSTVSTCLAFPAAGKYESETILLYPEPGYERYGSLWSLEIQMTDHYSGSFLASAKGAWVGEWTAPLSLPQNSQGRYAISINNENRWTSFELEENSDGSVTVYLPKELVTPKCNKVTLQKVK</sequence>
<keyword evidence="3" id="KW-1185">Reference proteome</keyword>
<dbReference type="EMBL" id="CP155573">
    <property type="protein sequence ID" value="XFO68928.1"/>
    <property type="molecule type" value="Genomic_DNA"/>
</dbReference>
<evidence type="ECO:0000313" key="3">
    <source>
        <dbReference type="Proteomes" id="UP000216752"/>
    </source>
</evidence>
<dbReference type="RefSeq" id="WP_094604356.1">
    <property type="nucleotide sequence ID" value="NZ_CP155573.1"/>
</dbReference>